<dbReference type="GO" id="GO:0000976">
    <property type="term" value="F:transcription cis-regulatory region binding"/>
    <property type="evidence" value="ECO:0007669"/>
    <property type="project" value="TreeGrafter"/>
</dbReference>
<keyword evidence="3" id="KW-0804">Transcription</keyword>
<organism evidence="6">
    <name type="scientific">Caulobacter sp. 73W</name>
    <dbReference type="NCBI Taxonomy" id="3161137"/>
    <lineage>
        <taxon>Bacteria</taxon>
        <taxon>Pseudomonadati</taxon>
        <taxon>Pseudomonadota</taxon>
        <taxon>Alphaproteobacteria</taxon>
        <taxon>Caulobacterales</taxon>
        <taxon>Caulobacteraceae</taxon>
        <taxon>Caulobacter</taxon>
    </lineage>
</organism>
<dbReference type="Gene3D" id="1.10.357.10">
    <property type="entry name" value="Tetracycline Repressor, domain 2"/>
    <property type="match status" value="1"/>
</dbReference>
<gene>
    <name evidence="6" type="ORF">ABOZ73_04995</name>
</gene>
<feature type="DNA-binding region" description="H-T-H motif" evidence="4">
    <location>
        <begin position="50"/>
        <end position="69"/>
    </location>
</feature>
<feature type="domain" description="HTH tetR-type" evidence="5">
    <location>
        <begin position="27"/>
        <end position="87"/>
    </location>
</feature>
<evidence type="ECO:0000256" key="1">
    <source>
        <dbReference type="ARBA" id="ARBA00023015"/>
    </source>
</evidence>
<dbReference type="PRINTS" id="PR00455">
    <property type="entry name" value="HTHTETR"/>
</dbReference>
<keyword evidence="2 4" id="KW-0238">DNA-binding</keyword>
<sequence>MSYEPLTIEAESEAHPVKVNRRTIAKQRTREKVLEAARTLFIQRGYEGATIRDIAQAAGMSTGAVFANFADKSELFDAIIKGDLELLHEQMSAAAANAKGVEQVLLGMFGAGYSLYLKQLPMVQAVISASWTRDANNENEHRVALKPLLALVEAALKRGVADGEIAKTVDLGLLLDTVWDLYLVNYRRAVFDELGVEQLTARLSTQLSMLLRGARP</sequence>
<dbReference type="RefSeq" id="WP_369061216.1">
    <property type="nucleotide sequence ID" value="NZ_CP158375.1"/>
</dbReference>
<dbReference type="PANTHER" id="PTHR30055:SF234">
    <property type="entry name" value="HTH-TYPE TRANSCRIPTIONAL REGULATOR BETI"/>
    <property type="match status" value="1"/>
</dbReference>
<evidence type="ECO:0000259" key="5">
    <source>
        <dbReference type="PROSITE" id="PS50977"/>
    </source>
</evidence>
<dbReference type="SUPFAM" id="SSF46689">
    <property type="entry name" value="Homeodomain-like"/>
    <property type="match status" value="1"/>
</dbReference>
<evidence type="ECO:0000256" key="4">
    <source>
        <dbReference type="PROSITE-ProRule" id="PRU00335"/>
    </source>
</evidence>
<dbReference type="InterPro" id="IPR036271">
    <property type="entry name" value="Tet_transcr_reg_TetR-rel_C_sf"/>
</dbReference>
<dbReference type="InterPro" id="IPR009057">
    <property type="entry name" value="Homeodomain-like_sf"/>
</dbReference>
<proteinExistence type="predicted"/>
<evidence type="ECO:0000256" key="2">
    <source>
        <dbReference type="ARBA" id="ARBA00023125"/>
    </source>
</evidence>
<name>A0AB39KVV1_9CAUL</name>
<dbReference type="PROSITE" id="PS50977">
    <property type="entry name" value="HTH_TETR_2"/>
    <property type="match status" value="1"/>
</dbReference>
<dbReference type="AlphaFoldDB" id="A0AB39KVV1"/>
<dbReference type="PANTHER" id="PTHR30055">
    <property type="entry name" value="HTH-TYPE TRANSCRIPTIONAL REGULATOR RUTR"/>
    <property type="match status" value="1"/>
</dbReference>
<keyword evidence="1" id="KW-0805">Transcription regulation</keyword>
<dbReference type="Pfam" id="PF00440">
    <property type="entry name" value="TetR_N"/>
    <property type="match status" value="1"/>
</dbReference>
<dbReference type="GO" id="GO:0003700">
    <property type="term" value="F:DNA-binding transcription factor activity"/>
    <property type="evidence" value="ECO:0007669"/>
    <property type="project" value="TreeGrafter"/>
</dbReference>
<dbReference type="InterPro" id="IPR001647">
    <property type="entry name" value="HTH_TetR"/>
</dbReference>
<reference evidence="6" key="1">
    <citation type="submission" date="2024-06" db="EMBL/GenBank/DDBJ databases">
        <title>Caulobacter inopinatus, sp. nov.</title>
        <authorList>
            <person name="Donachie S.P."/>
        </authorList>
    </citation>
    <scope>NUCLEOTIDE SEQUENCE</scope>
    <source>
        <strain evidence="6">73W</strain>
    </source>
</reference>
<dbReference type="InterPro" id="IPR050109">
    <property type="entry name" value="HTH-type_TetR-like_transc_reg"/>
</dbReference>
<dbReference type="EMBL" id="CP158375">
    <property type="protein sequence ID" value="XDO97779.1"/>
    <property type="molecule type" value="Genomic_DNA"/>
</dbReference>
<protein>
    <submittedName>
        <fullName evidence="6">TetR family transcriptional regulator</fullName>
    </submittedName>
</protein>
<evidence type="ECO:0000313" key="6">
    <source>
        <dbReference type="EMBL" id="XDO97779.1"/>
    </source>
</evidence>
<evidence type="ECO:0000256" key="3">
    <source>
        <dbReference type="ARBA" id="ARBA00023163"/>
    </source>
</evidence>
<dbReference type="SUPFAM" id="SSF48498">
    <property type="entry name" value="Tetracyclin repressor-like, C-terminal domain"/>
    <property type="match status" value="1"/>
</dbReference>
<accession>A0AB39KVV1</accession>